<gene>
    <name evidence="1" type="ORF">ACFQ2T_14110</name>
</gene>
<comment type="caution">
    <text evidence="1">The sequence shown here is derived from an EMBL/GenBank/DDBJ whole genome shotgun (WGS) entry which is preliminary data.</text>
</comment>
<dbReference type="Proteomes" id="UP001597206">
    <property type="component" value="Unassembled WGS sequence"/>
</dbReference>
<keyword evidence="2" id="KW-1185">Reference proteome</keyword>
<name>A0ABW3PJQ4_9PROT</name>
<dbReference type="EMBL" id="JBHTLN010000007">
    <property type="protein sequence ID" value="MFD1123646.1"/>
    <property type="molecule type" value="Genomic_DNA"/>
</dbReference>
<evidence type="ECO:0000313" key="1">
    <source>
        <dbReference type="EMBL" id="MFD1123646.1"/>
    </source>
</evidence>
<accession>A0ABW3PJQ4</accession>
<proteinExistence type="predicted"/>
<dbReference type="RefSeq" id="WP_379035536.1">
    <property type="nucleotide sequence ID" value="NZ_JBHTLN010000007.1"/>
</dbReference>
<evidence type="ECO:0000313" key="2">
    <source>
        <dbReference type="Proteomes" id="UP001597206"/>
    </source>
</evidence>
<reference evidence="2" key="1">
    <citation type="journal article" date="2019" name="Int. J. Syst. Evol. Microbiol.">
        <title>The Global Catalogue of Microorganisms (GCM) 10K type strain sequencing project: providing services to taxonomists for standard genome sequencing and annotation.</title>
        <authorList>
            <consortium name="The Broad Institute Genomics Platform"/>
            <consortium name="The Broad Institute Genome Sequencing Center for Infectious Disease"/>
            <person name="Wu L."/>
            <person name="Ma J."/>
        </authorList>
    </citation>
    <scope>NUCLEOTIDE SEQUENCE [LARGE SCALE GENOMIC DNA]</scope>
    <source>
        <strain evidence="2">CCUG 58411</strain>
    </source>
</reference>
<organism evidence="1 2">
    <name type="scientific">Methylophilus flavus</name>
    <dbReference type="NCBI Taxonomy" id="640084"/>
    <lineage>
        <taxon>Bacteria</taxon>
        <taxon>Pseudomonadati</taxon>
        <taxon>Pseudomonadota</taxon>
        <taxon>Betaproteobacteria</taxon>
        <taxon>Nitrosomonadales</taxon>
        <taxon>Methylophilaceae</taxon>
        <taxon>Methylophilus</taxon>
    </lineage>
</organism>
<protein>
    <recommendedName>
        <fullName evidence="3">DUF1508 domain-containing protein</fullName>
    </recommendedName>
</protein>
<sequence>MLEHNSGKYLYTIRSANGVLVENLQVYGKSRTEADNKIRQMYLRCDIISCGLIEDIRARVPNLKMNWVRP</sequence>
<evidence type="ECO:0008006" key="3">
    <source>
        <dbReference type="Google" id="ProtNLM"/>
    </source>
</evidence>